<proteinExistence type="predicted"/>
<evidence type="ECO:0000256" key="1">
    <source>
        <dbReference type="SAM" id="MobiDB-lite"/>
    </source>
</evidence>
<dbReference type="AlphaFoldDB" id="A0A9W7XMK5"/>
<organism evidence="2 3">
    <name type="scientific">Coemansia asiatica</name>
    <dbReference type="NCBI Taxonomy" id="1052880"/>
    <lineage>
        <taxon>Eukaryota</taxon>
        <taxon>Fungi</taxon>
        <taxon>Fungi incertae sedis</taxon>
        <taxon>Zoopagomycota</taxon>
        <taxon>Kickxellomycotina</taxon>
        <taxon>Kickxellomycetes</taxon>
        <taxon>Kickxellales</taxon>
        <taxon>Kickxellaceae</taxon>
        <taxon>Coemansia</taxon>
    </lineage>
</organism>
<comment type="caution">
    <text evidence="2">The sequence shown here is derived from an EMBL/GenBank/DDBJ whole genome shotgun (WGS) entry which is preliminary data.</text>
</comment>
<feature type="compositionally biased region" description="Low complexity" evidence="1">
    <location>
        <begin position="91"/>
        <end position="100"/>
    </location>
</feature>
<reference evidence="2" key="1">
    <citation type="submission" date="2022-07" db="EMBL/GenBank/DDBJ databases">
        <title>Phylogenomic reconstructions and comparative analyses of Kickxellomycotina fungi.</title>
        <authorList>
            <person name="Reynolds N.K."/>
            <person name="Stajich J.E."/>
            <person name="Barry K."/>
            <person name="Grigoriev I.V."/>
            <person name="Crous P."/>
            <person name="Smith M.E."/>
        </authorList>
    </citation>
    <scope>NUCLEOTIDE SEQUENCE</scope>
    <source>
        <strain evidence="2">NBRC 105413</strain>
    </source>
</reference>
<feature type="compositionally biased region" description="Basic and acidic residues" evidence="1">
    <location>
        <begin position="1"/>
        <end position="10"/>
    </location>
</feature>
<dbReference type="Proteomes" id="UP001145021">
    <property type="component" value="Unassembled WGS sequence"/>
</dbReference>
<feature type="region of interest" description="Disordered" evidence="1">
    <location>
        <begin position="180"/>
        <end position="208"/>
    </location>
</feature>
<evidence type="ECO:0000313" key="2">
    <source>
        <dbReference type="EMBL" id="KAJ1647955.1"/>
    </source>
</evidence>
<protein>
    <submittedName>
        <fullName evidence="2">Uncharacterized protein</fullName>
    </submittedName>
</protein>
<dbReference type="EMBL" id="JANBOH010000015">
    <property type="protein sequence ID" value="KAJ1647955.1"/>
    <property type="molecule type" value="Genomic_DNA"/>
</dbReference>
<name>A0A9W7XMK5_9FUNG</name>
<evidence type="ECO:0000313" key="3">
    <source>
        <dbReference type="Proteomes" id="UP001145021"/>
    </source>
</evidence>
<gene>
    <name evidence="2" type="ORF">LPJ64_000703</name>
</gene>
<feature type="compositionally biased region" description="Basic and acidic residues" evidence="1">
    <location>
        <begin position="18"/>
        <end position="29"/>
    </location>
</feature>
<accession>A0A9W7XMK5</accession>
<sequence>MSFLDADREARRRARYRGNPERARFHRDQSASNEFVIRVSDSHDPRDSQSRNSALVHKMRNINLNHSPSASPELSTMQMQPETIQDGSDNSSSSSSSSSSGKTNSKHLLPRPAIRLSSSLNAVALVQQKAADEEDVGFRVVQSDELSADADYALMDEDNGDSGMALEQESADISNCSEPESELEQKQQQRARGKKQAAAAPLKPGRRRMREDIDASNIDAVLQQAPAARMTRSMARRAGGVQAPRRYFGEGVSTTQILRLNNHSSSGSSNGQ</sequence>
<keyword evidence="3" id="KW-1185">Reference proteome</keyword>
<feature type="region of interest" description="Disordered" evidence="1">
    <location>
        <begin position="64"/>
        <end position="111"/>
    </location>
</feature>
<feature type="compositionally biased region" description="Basic and acidic residues" evidence="1">
    <location>
        <begin position="40"/>
        <end position="49"/>
    </location>
</feature>
<feature type="region of interest" description="Disordered" evidence="1">
    <location>
        <begin position="1"/>
        <end position="52"/>
    </location>
</feature>
<feature type="compositionally biased region" description="Polar residues" evidence="1">
    <location>
        <begin position="64"/>
        <end position="90"/>
    </location>
</feature>